<feature type="domain" description="Longin" evidence="13">
    <location>
        <begin position="6"/>
        <end position="119"/>
    </location>
</feature>
<dbReference type="AlphaFoldDB" id="A0AAW1SQX1"/>
<organism evidence="15 16">
    <name type="scientific">Apatococcus fuscideae</name>
    <dbReference type="NCBI Taxonomy" id="2026836"/>
    <lineage>
        <taxon>Eukaryota</taxon>
        <taxon>Viridiplantae</taxon>
        <taxon>Chlorophyta</taxon>
        <taxon>core chlorophytes</taxon>
        <taxon>Trebouxiophyceae</taxon>
        <taxon>Chlorellales</taxon>
        <taxon>Chlorellaceae</taxon>
        <taxon>Apatococcus</taxon>
    </lineage>
</organism>
<keyword evidence="10 12" id="KW-0175">Coiled coil</keyword>
<evidence type="ECO:0000313" key="15">
    <source>
        <dbReference type="EMBL" id="KAK9855121.1"/>
    </source>
</evidence>
<keyword evidence="9" id="KW-0333">Golgi apparatus</keyword>
<evidence type="ECO:0000256" key="4">
    <source>
        <dbReference type="ARBA" id="ARBA00022448"/>
    </source>
</evidence>
<evidence type="ECO:0000256" key="7">
    <source>
        <dbReference type="ARBA" id="ARBA00022927"/>
    </source>
</evidence>
<evidence type="ECO:0000256" key="9">
    <source>
        <dbReference type="ARBA" id="ARBA00023034"/>
    </source>
</evidence>
<dbReference type="GO" id="GO:0005789">
    <property type="term" value="C:endoplasmic reticulum membrane"/>
    <property type="evidence" value="ECO:0007669"/>
    <property type="project" value="UniProtKB-SubCell"/>
</dbReference>
<dbReference type="InterPro" id="IPR042855">
    <property type="entry name" value="V_SNARE_CC"/>
</dbReference>
<dbReference type="PANTHER" id="PTHR45837">
    <property type="entry name" value="VESICLE-TRAFFICKING PROTEIN SEC22B"/>
    <property type="match status" value="1"/>
</dbReference>
<keyword evidence="11" id="KW-0472">Membrane</keyword>
<dbReference type="SUPFAM" id="SSF58038">
    <property type="entry name" value="SNARE fusion complex"/>
    <property type="match status" value="1"/>
</dbReference>
<evidence type="ECO:0000256" key="11">
    <source>
        <dbReference type="ARBA" id="ARBA00023136"/>
    </source>
</evidence>
<dbReference type="PROSITE" id="PS50892">
    <property type="entry name" value="V_SNARE"/>
    <property type="match status" value="1"/>
</dbReference>
<comment type="similarity">
    <text evidence="3">Belongs to the synaptobrevin family.</text>
</comment>
<comment type="subcellular location">
    <subcellularLocation>
        <location evidence="1">Endoplasmic reticulum membrane</location>
        <topology evidence="1">Single-pass type IV membrane protein</topology>
    </subcellularLocation>
    <subcellularLocation>
        <location evidence="2">Golgi apparatus membrane</location>
    </subcellularLocation>
</comment>
<name>A0AAW1SQX1_9CHLO</name>
<evidence type="ECO:0000256" key="10">
    <source>
        <dbReference type="ARBA" id="ARBA00023054"/>
    </source>
</evidence>
<dbReference type="Pfam" id="PF13774">
    <property type="entry name" value="Longin"/>
    <property type="match status" value="1"/>
</dbReference>
<protein>
    <submittedName>
        <fullName evidence="15">Uncharacterized protein</fullName>
    </submittedName>
</protein>
<evidence type="ECO:0000256" key="1">
    <source>
        <dbReference type="ARBA" id="ARBA00004163"/>
    </source>
</evidence>
<dbReference type="CDD" id="cd15866">
    <property type="entry name" value="R-SNARE_SEC22"/>
    <property type="match status" value="1"/>
</dbReference>
<dbReference type="GO" id="GO:0006890">
    <property type="term" value="P:retrograde vesicle-mediated transport, Golgi to endoplasmic reticulum"/>
    <property type="evidence" value="ECO:0007669"/>
    <property type="project" value="InterPro"/>
</dbReference>
<evidence type="ECO:0000256" key="5">
    <source>
        <dbReference type="ARBA" id="ARBA00022692"/>
    </source>
</evidence>
<dbReference type="GO" id="GO:0006888">
    <property type="term" value="P:endoplasmic reticulum to Golgi vesicle-mediated transport"/>
    <property type="evidence" value="ECO:0007669"/>
    <property type="project" value="InterPro"/>
</dbReference>
<dbReference type="GO" id="GO:0000139">
    <property type="term" value="C:Golgi membrane"/>
    <property type="evidence" value="ECO:0007669"/>
    <property type="project" value="UniProtKB-SubCell"/>
</dbReference>
<keyword evidence="8" id="KW-1133">Transmembrane helix</keyword>
<evidence type="ECO:0000256" key="8">
    <source>
        <dbReference type="ARBA" id="ARBA00022989"/>
    </source>
</evidence>
<keyword evidence="5" id="KW-0812">Transmembrane</keyword>
<keyword evidence="16" id="KW-1185">Reference proteome</keyword>
<dbReference type="SUPFAM" id="SSF64356">
    <property type="entry name" value="SNARE-like"/>
    <property type="match status" value="1"/>
</dbReference>
<keyword evidence="7" id="KW-0653">Protein transport</keyword>
<feature type="domain" description="V-SNARE coiled-coil homology" evidence="14">
    <location>
        <begin position="134"/>
        <end position="194"/>
    </location>
</feature>
<evidence type="ECO:0000256" key="6">
    <source>
        <dbReference type="ARBA" id="ARBA00022824"/>
    </source>
</evidence>
<evidence type="ECO:0000259" key="14">
    <source>
        <dbReference type="PROSITE" id="PS50892"/>
    </source>
</evidence>
<comment type="caution">
    <text evidence="15">The sequence shown here is derived from an EMBL/GenBank/DDBJ whole genome shotgun (WGS) entry which is preliminary data.</text>
</comment>
<evidence type="ECO:0000313" key="16">
    <source>
        <dbReference type="Proteomes" id="UP001485043"/>
    </source>
</evidence>
<evidence type="ECO:0000256" key="12">
    <source>
        <dbReference type="PROSITE-ProRule" id="PRU00290"/>
    </source>
</evidence>
<dbReference type="PROSITE" id="PS50859">
    <property type="entry name" value="LONGIN"/>
    <property type="match status" value="1"/>
</dbReference>
<gene>
    <name evidence="15" type="ORF">WJX84_002844</name>
</gene>
<dbReference type="EMBL" id="JALJOV010001077">
    <property type="protein sequence ID" value="KAK9855121.1"/>
    <property type="molecule type" value="Genomic_DNA"/>
</dbReference>
<dbReference type="InterPro" id="IPR011012">
    <property type="entry name" value="Longin-like_dom_sf"/>
</dbReference>
<dbReference type="GO" id="GO:0015031">
    <property type="term" value="P:protein transport"/>
    <property type="evidence" value="ECO:0007669"/>
    <property type="project" value="UniProtKB-KW"/>
</dbReference>
<dbReference type="Gene3D" id="3.30.450.50">
    <property type="entry name" value="Longin domain"/>
    <property type="match status" value="1"/>
</dbReference>
<evidence type="ECO:0000259" key="13">
    <source>
        <dbReference type="PROSITE" id="PS50859"/>
    </source>
</evidence>
<sequence length="243" mass="27675">MVKMTLIARVADGLPLAEGLDTDKSHELDQFKQQAKTLFKKMSQSSSPPSRMSMETGPLTFHYIIENNVCYLTLAEKAYPKKLAFQYLEELQKEFSRLYGSQIDTVARPYAFIKFDTFIQKTKKLYADTRTQRNIDRLNADISEVHSIMTRNIQEVLGHGERLDRMAQMSSSLAQESKQYLSKSKDLHRQALIRKYMPFALATTQQGFASSAGCYGQKEALQQRLRLDNGVKFVEATGYGNSS</sequence>
<keyword evidence="4" id="KW-0813">Transport</keyword>
<evidence type="ECO:0000256" key="3">
    <source>
        <dbReference type="ARBA" id="ARBA00008025"/>
    </source>
</evidence>
<dbReference type="Proteomes" id="UP001485043">
    <property type="component" value="Unassembled WGS sequence"/>
</dbReference>
<accession>A0AAW1SQX1</accession>
<dbReference type="SMART" id="SM01270">
    <property type="entry name" value="Longin"/>
    <property type="match status" value="1"/>
</dbReference>
<dbReference type="Pfam" id="PF00957">
    <property type="entry name" value="Synaptobrevin"/>
    <property type="match status" value="1"/>
</dbReference>
<dbReference type="InterPro" id="IPR010908">
    <property type="entry name" value="Longin_dom"/>
</dbReference>
<proteinExistence type="inferred from homology"/>
<evidence type="ECO:0000256" key="2">
    <source>
        <dbReference type="ARBA" id="ARBA00004394"/>
    </source>
</evidence>
<reference evidence="15 16" key="1">
    <citation type="journal article" date="2024" name="Nat. Commun.">
        <title>Phylogenomics reveals the evolutionary origins of lichenization in chlorophyte algae.</title>
        <authorList>
            <person name="Puginier C."/>
            <person name="Libourel C."/>
            <person name="Otte J."/>
            <person name="Skaloud P."/>
            <person name="Haon M."/>
            <person name="Grisel S."/>
            <person name="Petersen M."/>
            <person name="Berrin J.G."/>
            <person name="Delaux P.M."/>
            <person name="Dal Grande F."/>
            <person name="Keller J."/>
        </authorList>
    </citation>
    <scope>NUCLEOTIDE SEQUENCE [LARGE SCALE GENOMIC DNA]</scope>
    <source>
        <strain evidence="15 16">SAG 2523</strain>
    </source>
</reference>
<keyword evidence="6" id="KW-0256">Endoplasmic reticulum</keyword>
<dbReference type="InterPro" id="IPR044565">
    <property type="entry name" value="Sec22"/>
</dbReference>
<dbReference type="CDD" id="cd14824">
    <property type="entry name" value="Longin"/>
    <property type="match status" value="1"/>
</dbReference>
<dbReference type="FunFam" id="3.30.450.50:FF:000003">
    <property type="entry name" value="25.3 kDa vesicle transport protein-like"/>
    <property type="match status" value="1"/>
</dbReference>
<dbReference type="GO" id="GO:0005484">
    <property type="term" value="F:SNAP receptor activity"/>
    <property type="evidence" value="ECO:0007669"/>
    <property type="project" value="InterPro"/>
</dbReference>
<dbReference type="Gene3D" id="1.20.5.110">
    <property type="match status" value="1"/>
</dbReference>